<evidence type="ECO:0000256" key="3">
    <source>
        <dbReference type="ARBA" id="ARBA00022512"/>
    </source>
</evidence>
<evidence type="ECO:0000256" key="8">
    <source>
        <dbReference type="RuleBase" id="RU361169"/>
    </source>
</evidence>
<keyword evidence="7" id="KW-0961">Cell wall biogenesis/degradation</keyword>
<comment type="similarity">
    <text evidence="2 8">Belongs to the glycosyl hydrolase 28 family.</text>
</comment>
<dbReference type="Proteomes" id="UP000215914">
    <property type="component" value="Chromosome 3"/>
</dbReference>
<evidence type="ECO:0000259" key="10">
    <source>
        <dbReference type="Pfam" id="PF12708"/>
    </source>
</evidence>
<sequence>MFLKHIALVVPVLLFLLLQYLSAKVTYNVLSFGAKANGRPDSKNAFLKAWNLACASTNPTIIYVPADRYLIASVVTFAGQACKSKAITFNIYGTLVAPSSYIAIGNSEVWIKFHRVTISGGTLDAQGAPLWACKSSGKTCPKGATLLFHLTIDVLIRVCIIGSLGWELQEAGIQNVTVKSTTFIGTQNVRIKTWARQSNRFVKNVIFQHSTMVNLQNPIIIDANYCPNNGNCPKQVSVVKISHVVYEDVHRTSATRVAVKFDCSKAKPCSGIRLKDVVGSEFLFDCILCLKLR</sequence>
<evidence type="ECO:0000256" key="6">
    <source>
        <dbReference type="ARBA" id="ARBA00023295"/>
    </source>
</evidence>
<name>A0A251V6Q0_HELAN</name>
<dbReference type="Gene3D" id="2.160.20.10">
    <property type="entry name" value="Single-stranded right-handed beta-helix, Pectin lyase-like"/>
    <property type="match status" value="2"/>
</dbReference>
<accession>A0A251V6Q0</accession>
<keyword evidence="4" id="KW-0964">Secreted</keyword>
<feature type="signal peptide" evidence="9">
    <location>
        <begin position="1"/>
        <end position="23"/>
    </location>
</feature>
<proteinExistence type="inferred from homology"/>
<dbReference type="EMBL" id="CM007892">
    <property type="protein sequence ID" value="OTG31270.1"/>
    <property type="molecule type" value="Genomic_DNA"/>
</dbReference>
<evidence type="ECO:0000313" key="12">
    <source>
        <dbReference type="EMBL" id="OTG31270.1"/>
    </source>
</evidence>
<evidence type="ECO:0000256" key="7">
    <source>
        <dbReference type="ARBA" id="ARBA00023316"/>
    </source>
</evidence>
<dbReference type="AlphaFoldDB" id="A0A251V6Q0"/>
<feature type="domain" description="Rhamnogalacturonase A/B/Epimerase-like pectate lyase" evidence="10">
    <location>
        <begin position="28"/>
        <end position="75"/>
    </location>
</feature>
<evidence type="ECO:0000256" key="9">
    <source>
        <dbReference type="SAM" id="SignalP"/>
    </source>
</evidence>
<evidence type="ECO:0000313" key="13">
    <source>
        <dbReference type="Proteomes" id="UP000215914"/>
    </source>
</evidence>
<evidence type="ECO:0000256" key="5">
    <source>
        <dbReference type="ARBA" id="ARBA00022801"/>
    </source>
</evidence>
<gene>
    <name evidence="12" type="ORF">HannXRQ_Chr03g0073681</name>
    <name evidence="11" type="ORF">HanXRQr2_Chr03g0103431</name>
</gene>
<evidence type="ECO:0000256" key="2">
    <source>
        <dbReference type="ARBA" id="ARBA00008834"/>
    </source>
</evidence>
<reference evidence="11 13" key="1">
    <citation type="journal article" date="2017" name="Nature">
        <title>The sunflower genome provides insights into oil metabolism, flowering and Asterid evolution.</title>
        <authorList>
            <person name="Badouin H."/>
            <person name="Gouzy J."/>
            <person name="Grassa C.J."/>
            <person name="Murat F."/>
            <person name="Staton S.E."/>
            <person name="Cottret L."/>
            <person name="Lelandais-Briere C."/>
            <person name="Owens G.L."/>
            <person name="Carrere S."/>
            <person name="Mayjonade B."/>
            <person name="Legrand L."/>
            <person name="Gill N."/>
            <person name="Kane N.C."/>
            <person name="Bowers J.E."/>
            <person name="Hubner S."/>
            <person name="Bellec A."/>
            <person name="Berard A."/>
            <person name="Berges H."/>
            <person name="Blanchet N."/>
            <person name="Boniface M.C."/>
            <person name="Brunel D."/>
            <person name="Catrice O."/>
            <person name="Chaidir N."/>
            <person name="Claudel C."/>
            <person name="Donnadieu C."/>
            <person name="Faraut T."/>
            <person name="Fievet G."/>
            <person name="Helmstetter N."/>
            <person name="King M."/>
            <person name="Knapp S.J."/>
            <person name="Lai Z."/>
            <person name="Le Paslier M.C."/>
            <person name="Lippi Y."/>
            <person name="Lorenzon L."/>
            <person name="Mandel J.R."/>
            <person name="Marage G."/>
            <person name="Marchand G."/>
            <person name="Marquand E."/>
            <person name="Bret-Mestries E."/>
            <person name="Morien E."/>
            <person name="Nambeesan S."/>
            <person name="Nguyen T."/>
            <person name="Pegot-Espagnet P."/>
            <person name="Pouilly N."/>
            <person name="Raftis F."/>
            <person name="Sallet E."/>
            <person name="Schiex T."/>
            <person name="Thomas J."/>
            <person name="Vandecasteele C."/>
            <person name="Vares D."/>
            <person name="Vear F."/>
            <person name="Vautrin S."/>
            <person name="Crespi M."/>
            <person name="Mangin B."/>
            <person name="Burke J.M."/>
            <person name="Salse J."/>
            <person name="Munos S."/>
            <person name="Vincourt P."/>
            <person name="Rieseberg L.H."/>
            <person name="Langlade N.B."/>
        </authorList>
    </citation>
    <scope>NUCLEOTIDE SEQUENCE [LARGE SCALE GENOMIC DNA]</scope>
    <source>
        <strain evidence="13">cv. SF193</strain>
        <tissue evidence="11">Leaves</tissue>
    </source>
</reference>
<evidence type="ECO:0000256" key="1">
    <source>
        <dbReference type="ARBA" id="ARBA00004191"/>
    </source>
</evidence>
<keyword evidence="3" id="KW-0134">Cell wall</keyword>
<dbReference type="OMA" id="LWLAFNQ"/>
<dbReference type="PANTHER" id="PTHR31375">
    <property type="match status" value="1"/>
</dbReference>
<dbReference type="Pfam" id="PF12708">
    <property type="entry name" value="Pect-lyase_RHGA_epim"/>
    <property type="match status" value="1"/>
</dbReference>
<keyword evidence="9" id="KW-0732">Signal</keyword>
<dbReference type="GO" id="GO:0071555">
    <property type="term" value="P:cell wall organization"/>
    <property type="evidence" value="ECO:0007669"/>
    <property type="project" value="UniProtKB-KW"/>
</dbReference>
<keyword evidence="6 8" id="KW-0326">Glycosidase</keyword>
<dbReference type="InterPro" id="IPR011050">
    <property type="entry name" value="Pectin_lyase_fold/virulence"/>
</dbReference>
<dbReference type="GO" id="GO:0016829">
    <property type="term" value="F:lyase activity"/>
    <property type="evidence" value="ECO:0007669"/>
    <property type="project" value="UniProtKB-KW"/>
</dbReference>
<dbReference type="Gramene" id="mRNA:HanXRQr2_Chr03g0103431">
    <property type="protein sequence ID" value="mRNA:HanXRQr2_Chr03g0103431"/>
    <property type="gene ID" value="HanXRQr2_Chr03g0103431"/>
</dbReference>
<dbReference type="GO" id="GO:0005975">
    <property type="term" value="P:carbohydrate metabolic process"/>
    <property type="evidence" value="ECO:0007669"/>
    <property type="project" value="InterPro"/>
</dbReference>
<protein>
    <submittedName>
        <fullName evidence="11">Polygalacturonase</fullName>
        <ecNumber evidence="11">3.2.1.15</ecNumber>
    </submittedName>
    <submittedName>
        <fullName evidence="12">Putative glycoside hydrolase, family 28, Pectin lyase fold/virulence factor</fullName>
    </submittedName>
</protein>
<evidence type="ECO:0000256" key="4">
    <source>
        <dbReference type="ARBA" id="ARBA00022525"/>
    </source>
</evidence>
<dbReference type="Pfam" id="PF00295">
    <property type="entry name" value="Glyco_hydro_28"/>
    <property type="match status" value="1"/>
</dbReference>
<feature type="chain" id="PRO_5013349847" evidence="9">
    <location>
        <begin position="24"/>
        <end position="293"/>
    </location>
</feature>
<dbReference type="EC" id="3.2.1.15" evidence="11"/>
<reference evidence="12" key="2">
    <citation type="submission" date="2017-02" db="EMBL/GenBank/DDBJ databases">
        <title>Sunflower complete genome.</title>
        <authorList>
            <person name="Langlade N."/>
            <person name="Munos S."/>
        </authorList>
    </citation>
    <scope>NUCLEOTIDE SEQUENCE [LARGE SCALE GENOMIC DNA]</scope>
    <source>
        <tissue evidence="12">Leaves</tissue>
    </source>
</reference>
<dbReference type="EMBL" id="MNCJ02000318">
    <property type="protein sequence ID" value="KAF5813837.1"/>
    <property type="molecule type" value="Genomic_DNA"/>
</dbReference>
<dbReference type="GO" id="GO:0004650">
    <property type="term" value="F:polygalacturonase activity"/>
    <property type="evidence" value="ECO:0007669"/>
    <property type="project" value="UniProtKB-EC"/>
</dbReference>
<keyword evidence="5 8" id="KW-0378">Hydrolase</keyword>
<dbReference type="InterPro" id="IPR012334">
    <property type="entry name" value="Pectin_lyas_fold"/>
</dbReference>
<reference evidence="11" key="3">
    <citation type="submission" date="2020-06" db="EMBL/GenBank/DDBJ databases">
        <title>Helianthus annuus Genome sequencing and assembly Release 2.</title>
        <authorList>
            <person name="Gouzy J."/>
            <person name="Langlade N."/>
            <person name="Munos S."/>
        </authorList>
    </citation>
    <scope>NUCLEOTIDE SEQUENCE</scope>
    <source>
        <tissue evidence="11">Leaves</tissue>
    </source>
</reference>
<comment type="subcellular location">
    <subcellularLocation>
        <location evidence="1">Secreted</location>
        <location evidence="1">Cell wall</location>
    </subcellularLocation>
</comment>
<keyword evidence="12" id="KW-0456">Lyase</keyword>
<dbReference type="STRING" id="4232.A0A251V6Q0"/>
<dbReference type="InterPro" id="IPR000743">
    <property type="entry name" value="Glyco_hydro_28"/>
</dbReference>
<keyword evidence="13" id="KW-1185">Reference proteome</keyword>
<dbReference type="InParanoid" id="A0A251V6Q0"/>
<organism evidence="12 13">
    <name type="scientific">Helianthus annuus</name>
    <name type="common">Common sunflower</name>
    <dbReference type="NCBI Taxonomy" id="4232"/>
    <lineage>
        <taxon>Eukaryota</taxon>
        <taxon>Viridiplantae</taxon>
        <taxon>Streptophyta</taxon>
        <taxon>Embryophyta</taxon>
        <taxon>Tracheophyta</taxon>
        <taxon>Spermatophyta</taxon>
        <taxon>Magnoliopsida</taxon>
        <taxon>eudicotyledons</taxon>
        <taxon>Gunneridae</taxon>
        <taxon>Pentapetalae</taxon>
        <taxon>asterids</taxon>
        <taxon>campanulids</taxon>
        <taxon>Asterales</taxon>
        <taxon>Asteraceae</taxon>
        <taxon>Asteroideae</taxon>
        <taxon>Heliantheae alliance</taxon>
        <taxon>Heliantheae</taxon>
        <taxon>Helianthus</taxon>
    </lineage>
</organism>
<evidence type="ECO:0000313" key="11">
    <source>
        <dbReference type="EMBL" id="KAF5813837.1"/>
    </source>
</evidence>
<dbReference type="InterPro" id="IPR024535">
    <property type="entry name" value="RHGA/B-epi-like_pectate_lyase"/>
</dbReference>
<dbReference type="SUPFAM" id="SSF51126">
    <property type="entry name" value="Pectin lyase-like"/>
    <property type="match status" value="1"/>
</dbReference>